<dbReference type="InParanoid" id="A0A067R810"/>
<proteinExistence type="predicted"/>
<evidence type="ECO:0000313" key="2">
    <source>
        <dbReference type="Proteomes" id="UP000027135"/>
    </source>
</evidence>
<accession>A0A067R810</accession>
<keyword evidence="2" id="KW-1185">Reference proteome</keyword>
<dbReference type="EMBL" id="KK852818">
    <property type="protein sequence ID" value="KDR15681.1"/>
    <property type="molecule type" value="Genomic_DNA"/>
</dbReference>
<reference evidence="1 2" key="1">
    <citation type="journal article" date="2014" name="Nat. Commun.">
        <title>Molecular traces of alternative social organization in a termite genome.</title>
        <authorList>
            <person name="Terrapon N."/>
            <person name="Li C."/>
            <person name="Robertson H.M."/>
            <person name="Ji L."/>
            <person name="Meng X."/>
            <person name="Booth W."/>
            <person name="Chen Z."/>
            <person name="Childers C.P."/>
            <person name="Glastad K.M."/>
            <person name="Gokhale K."/>
            <person name="Gowin J."/>
            <person name="Gronenberg W."/>
            <person name="Hermansen R.A."/>
            <person name="Hu H."/>
            <person name="Hunt B.G."/>
            <person name="Huylmans A.K."/>
            <person name="Khalil S.M."/>
            <person name="Mitchell R.D."/>
            <person name="Munoz-Torres M.C."/>
            <person name="Mustard J.A."/>
            <person name="Pan H."/>
            <person name="Reese J.T."/>
            <person name="Scharf M.E."/>
            <person name="Sun F."/>
            <person name="Vogel H."/>
            <person name="Xiao J."/>
            <person name="Yang W."/>
            <person name="Yang Z."/>
            <person name="Yang Z."/>
            <person name="Zhou J."/>
            <person name="Zhu J."/>
            <person name="Brent C.S."/>
            <person name="Elsik C.G."/>
            <person name="Goodisman M.A."/>
            <person name="Liberles D.A."/>
            <person name="Roe R.M."/>
            <person name="Vargo E.L."/>
            <person name="Vilcinskas A."/>
            <person name="Wang J."/>
            <person name="Bornberg-Bauer E."/>
            <person name="Korb J."/>
            <person name="Zhang G."/>
            <person name="Liebig J."/>
        </authorList>
    </citation>
    <scope>NUCLEOTIDE SEQUENCE [LARGE SCALE GENOMIC DNA]</scope>
    <source>
        <tissue evidence="1">Whole organism</tissue>
    </source>
</reference>
<sequence length="271" mass="29880">MIAKLQNLSNMLDKCEGTGSLDIESYIADSPSNEIQVKCDAAKGPESCKTTNAISVLTMLEVTGRKQSNDNLTNERSLVEHHKSHSSQIIKSCSGNSIQALPSGKKSISKSFSWSDNRFGFQKSESVTSLMRSDAVIKDFKNPFRKTDSCHKENFLVTETVKASPSLQSPLPIEKEEDLVDDQNLVDSGLELGPVTSCHQPATSLTVTVDSMTVDEGFHSPSSPVLNQSQSLGFKSKDVVRYRPHLKKSNGKQQTLLSMFAFRKKPKLQHM</sequence>
<gene>
    <name evidence="1" type="ORF">L798_09758</name>
</gene>
<dbReference type="AlphaFoldDB" id="A0A067R810"/>
<dbReference type="Proteomes" id="UP000027135">
    <property type="component" value="Unassembled WGS sequence"/>
</dbReference>
<protein>
    <submittedName>
        <fullName evidence="1">Uncharacterized protein</fullName>
    </submittedName>
</protein>
<evidence type="ECO:0000313" key="1">
    <source>
        <dbReference type="EMBL" id="KDR15681.1"/>
    </source>
</evidence>
<name>A0A067R810_ZOONE</name>
<organism evidence="1 2">
    <name type="scientific">Zootermopsis nevadensis</name>
    <name type="common">Dampwood termite</name>
    <dbReference type="NCBI Taxonomy" id="136037"/>
    <lineage>
        <taxon>Eukaryota</taxon>
        <taxon>Metazoa</taxon>
        <taxon>Ecdysozoa</taxon>
        <taxon>Arthropoda</taxon>
        <taxon>Hexapoda</taxon>
        <taxon>Insecta</taxon>
        <taxon>Pterygota</taxon>
        <taxon>Neoptera</taxon>
        <taxon>Polyneoptera</taxon>
        <taxon>Dictyoptera</taxon>
        <taxon>Blattodea</taxon>
        <taxon>Blattoidea</taxon>
        <taxon>Termitoidae</taxon>
        <taxon>Termopsidae</taxon>
        <taxon>Zootermopsis</taxon>
    </lineage>
</organism>